<keyword evidence="3" id="KW-1185">Reference proteome</keyword>
<name>A0A495JEZ0_9ACTN</name>
<evidence type="ECO:0000259" key="1">
    <source>
        <dbReference type="Pfam" id="PF13614"/>
    </source>
</evidence>
<accession>A0A495JEZ0</accession>
<feature type="domain" description="AAA" evidence="1">
    <location>
        <begin position="3"/>
        <end position="218"/>
    </location>
</feature>
<organism evidence="2 3">
    <name type="scientific">Micromonospora pisi</name>
    <dbReference type="NCBI Taxonomy" id="589240"/>
    <lineage>
        <taxon>Bacteria</taxon>
        <taxon>Bacillati</taxon>
        <taxon>Actinomycetota</taxon>
        <taxon>Actinomycetes</taxon>
        <taxon>Micromonosporales</taxon>
        <taxon>Micromonosporaceae</taxon>
        <taxon>Micromonospora</taxon>
    </lineage>
</organism>
<sequence>MTTVVSIFNHKGGVSKTTTTFNLGWMLARLGHRVLLVDADPQCNLTGVSLGLSNTWPLDDFAENSDAATARDEEFRATQLVTKEFYTANVERTLYGALKPAFESEPRMLDAVECAPIVGCDNLFLLPGHIQIGEYEVSLSVAQELSGTLLALRNIPGAINYLIRATAEAIGADFVLVDMSPSLGSLNQNIVATSDLVFVPTSPDFYTVMALRSLSKVLPRWYRWAKSASENETLQTATYPFPEPRMKFAGAVIQRYRLYRAPTEDNPYGDPTGPFKEWIDRVAESIRFDFAPPLKQAGLMLPTSTYQDAGIGEDYVLGRIQEFNSLLPKSQEHRLPVFELTSNELGQSGVVLDASMRQISSLNRIFKGIAEKVAALAVSQP</sequence>
<dbReference type="SUPFAM" id="SSF52540">
    <property type="entry name" value="P-loop containing nucleoside triphosphate hydrolases"/>
    <property type="match status" value="1"/>
</dbReference>
<dbReference type="AlphaFoldDB" id="A0A495JEZ0"/>
<dbReference type="PANTHER" id="PTHR13696:SF52">
    <property type="entry name" value="PARA FAMILY PROTEIN CT_582"/>
    <property type="match status" value="1"/>
</dbReference>
<evidence type="ECO:0000313" key="3">
    <source>
        <dbReference type="Proteomes" id="UP000277671"/>
    </source>
</evidence>
<reference evidence="2 3" key="1">
    <citation type="submission" date="2018-10" db="EMBL/GenBank/DDBJ databases">
        <title>Sequencing the genomes of 1000 actinobacteria strains.</title>
        <authorList>
            <person name="Klenk H.-P."/>
        </authorList>
    </citation>
    <scope>NUCLEOTIDE SEQUENCE [LARGE SCALE GENOMIC DNA]</scope>
    <source>
        <strain evidence="2 3">DSM 45175</strain>
    </source>
</reference>
<dbReference type="InterPro" id="IPR050678">
    <property type="entry name" value="DNA_Partitioning_ATPase"/>
</dbReference>
<dbReference type="EMBL" id="RBKT01000001">
    <property type="protein sequence ID" value="RKR87457.1"/>
    <property type="molecule type" value="Genomic_DNA"/>
</dbReference>
<dbReference type="OrthoDB" id="69313at2"/>
<gene>
    <name evidence="2" type="ORF">BDK92_1733</name>
</gene>
<dbReference type="PANTHER" id="PTHR13696">
    <property type="entry name" value="P-LOOP CONTAINING NUCLEOSIDE TRIPHOSPHATE HYDROLASE"/>
    <property type="match status" value="1"/>
</dbReference>
<dbReference type="InterPro" id="IPR025669">
    <property type="entry name" value="AAA_dom"/>
</dbReference>
<dbReference type="Proteomes" id="UP000277671">
    <property type="component" value="Unassembled WGS sequence"/>
</dbReference>
<proteinExistence type="predicted"/>
<dbReference type="Gene3D" id="3.40.50.300">
    <property type="entry name" value="P-loop containing nucleotide triphosphate hydrolases"/>
    <property type="match status" value="1"/>
</dbReference>
<dbReference type="RefSeq" id="WP_121156216.1">
    <property type="nucleotide sequence ID" value="NZ_RBKT01000001.1"/>
</dbReference>
<protein>
    <submittedName>
        <fullName evidence="2">AAA domain-containing protein</fullName>
    </submittedName>
</protein>
<evidence type="ECO:0000313" key="2">
    <source>
        <dbReference type="EMBL" id="RKR87457.1"/>
    </source>
</evidence>
<comment type="caution">
    <text evidence="2">The sequence shown here is derived from an EMBL/GenBank/DDBJ whole genome shotgun (WGS) entry which is preliminary data.</text>
</comment>
<dbReference type="Pfam" id="PF13614">
    <property type="entry name" value="AAA_31"/>
    <property type="match status" value="1"/>
</dbReference>
<dbReference type="InterPro" id="IPR027417">
    <property type="entry name" value="P-loop_NTPase"/>
</dbReference>
<dbReference type="CDD" id="cd02042">
    <property type="entry name" value="ParAB_family"/>
    <property type="match status" value="1"/>
</dbReference>